<feature type="compositionally biased region" description="Acidic residues" evidence="7">
    <location>
        <begin position="26"/>
        <end position="36"/>
    </location>
</feature>
<dbReference type="Gene3D" id="3.90.550.10">
    <property type="entry name" value="Spore Coat Polysaccharide Biosynthesis Protein SpsA, Chain A"/>
    <property type="match status" value="1"/>
</dbReference>
<dbReference type="AlphaFoldDB" id="A0AA47MWY5"/>
<dbReference type="SUPFAM" id="SSF56784">
    <property type="entry name" value="HAD-like"/>
    <property type="match status" value="1"/>
</dbReference>
<accession>A0AA47MWY5</accession>
<dbReference type="Proteomes" id="UP001174136">
    <property type="component" value="Unassembled WGS sequence"/>
</dbReference>
<dbReference type="InterPro" id="IPR023214">
    <property type="entry name" value="HAD_sf"/>
</dbReference>
<dbReference type="PANTHER" id="PTHR21485">
    <property type="entry name" value="HAD SUPERFAMILY MEMBERS CMAS AND KDSC"/>
    <property type="match status" value="1"/>
</dbReference>
<keyword evidence="9" id="KW-1185">Reference proteome</keyword>
<evidence type="ECO:0000256" key="1">
    <source>
        <dbReference type="ARBA" id="ARBA00001862"/>
    </source>
</evidence>
<evidence type="ECO:0000256" key="5">
    <source>
        <dbReference type="ARBA" id="ARBA00022679"/>
    </source>
</evidence>
<name>A0AA47MWY5_MERPO</name>
<evidence type="ECO:0000256" key="6">
    <source>
        <dbReference type="ARBA" id="ARBA00022695"/>
    </source>
</evidence>
<evidence type="ECO:0000313" key="8">
    <source>
        <dbReference type="EMBL" id="KAK0147557.1"/>
    </source>
</evidence>
<dbReference type="EC" id="2.7.7.43" evidence="4"/>
<comment type="caution">
    <text evidence="8">The sequence shown here is derived from an EMBL/GenBank/DDBJ whole genome shotgun (WGS) entry which is preliminary data.</text>
</comment>
<dbReference type="Gene3D" id="3.40.50.1000">
    <property type="entry name" value="HAD superfamily/HAD-like"/>
    <property type="match status" value="1"/>
</dbReference>
<sequence>MAARKRPRLGPADMGDAEVGDKHGGEEEEEEEERDNGEEKGEKRRHVAALVLARGGSKGIPLKNVKMLAGVPLVGWVLRAAKDARMFDSVWVSTDHDEIEKVARAWGAQVHRRSPEVSRDSSSSLDTIQEFARLNPEVDVICNIQATSPCLHPFHMKEALEKITLLGYDSVFSVVRRHQFRWQEAKQDTNGVTSPLNMNPSKRPRRQDWDGELCENGSFYFATRDLIMNQGVLQGGKMGYYEMLPEYSVDIDVDIDWPVAEQRVLRFGYFGHEKPEEVQLMFCLVSGCLTDGQTIVSGSKGEMVHMNTKDLTGLRILRREGVEVVLLVSNEDMSKTLSDKLAKRTGCDVMQVGAEPLDDVQKWRKEKGLDWKVVAFMGFDEPDVECLKLAGLSAAPQDAPAVAVNAAKYTCHARSGQGAVREFVEHILLLKKKAMAQVEQDRINRKHF</sequence>
<dbReference type="SUPFAM" id="SSF53448">
    <property type="entry name" value="Nucleotide-diphospho-sugar transferases"/>
    <property type="match status" value="1"/>
</dbReference>
<dbReference type="Pfam" id="PF02348">
    <property type="entry name" value="CTP_transf_3"/>
    <property type="match status" value="1"/>
</dbReference>
<dbReference type="FunFam" id="3.40.50.1000:FF:000082">
    <property type="entry name" value="N-acylneuraminate cytidylyltransferase A"/>
    <property type="match status" value="1"/>
</dbReference>
<comment type="pathway">
    <text evidence="2">Amino-sugar metabolism; N-acetylneuraminate metabolism.</text>
</comment>
<organism evidence="8 9">
    <name type="scientific">Merluccius polli</name>
    <name type="common">Benguela hake</name>
    <name type="synonym">Merluccius cadenati</name>
    <dbReference type="NCBI Taxonomy" id="89951"/>
    <lineage>
        <taxon>Eukaryota</taxon>
        <taxon>Metazoa</taxon>
        <taxon>Chordata</taxon>
        <taxon>Craniata</taxon>
        <taxon>Vertebrata</taxon>
        <taxon>Euteleostomi</taxon>
        <taxon>Actinopterygii</taxon>
        <taxon>Neopterygii</taxon>
        <taxon>Teleostei</taxon>
        <taxon>Neoteleostei</taxon>
        <taxon>Acanthomorphata</taxon>
        <taxon>Zeiogadaria</taxon>
        <taxon>Gadariae</taxon>
        <taxon>Gadiformes</taxon>
        <taxon>Gadoidei</taxon>
        <taxon>Merlucciidae</taxon>
        <taxon>Merluccius</taxon>
    </lineage>
</organism>
<dbReference type="FunFam" id="3.90.550.10:FF:000074">
    <property type="entry name" value="N-acylneuraminate cytidylyltransferase A"/>
    <property type="match status" value="1"/>
</dbReference>
<evidence type="ECO:0000256" key="4">
    <source>
        <dbReference type="ARBA" id="ARBA00012491"/>
    </source>
</evidence>
<evidence type="ECO:0000313" key="9">
    <source>
        <dbReference type="Proteomes" id="UP001174136"/>
    </source>
</evidence>
<dbReference type="PANTHER" id="PTHR21485:SF3">
    <property type="entry name" value="N-ACYLNEURAMINATE CYTIDYLYLTRANSFERASE"/>
    <property type="match status" value="1"/>
</dbReference>
<evidence type="ECO:0000256" key="2">
    <source>
        <dbReference type="ARBA" id="ARBA00005141"/>
    </source>
</evidence>
<evidence type="ECO:0000256" key="7">
    <source>
        <dbReference type="SAM" id="MobiDB-lite"/>
    </source>
</evidence>
<dbReference type="InterPro" id="IPR003329">
    <property type="entry name" value="Cytidylyl_trans"/>
</dbReference>
<dbReference type="InterPro" id="IPR050793">
    <property type="entry name" value="CMP-NeuNAc_synthase"/>
</dbReference>
<reference evidence="8" key="1">
    <citation type="journal article" date="2023" name="Front. Mar. Sci.">
        <title>A new Merluccius polli reference genome to investigate the effects of global change in West African waters.</title>
        <authorList>
            <person name="Mateo J.L."/>
            <person name="Blanco-Fernandez C."/>
            <person name="Garcia-Vazquez E."/>
            <person name="Machado-Schiaffino G."/>
        </authorList>
    </citation>
    <scope>NUCLEOTIDE SEQUENCE</scope>
    <source>
        <strain evidence="8">C29</strain>
        <tissue evidence="8">Fin</tissue>
    </source>
</reference>
<feature type="region of interest" description="Disordered" evidence="7">
    <location>
        <begin position="1"/>
        <end position="44"/>
    </location>
</feature>
<keyword evidence="5" id="KW-0808">Transferase</keyword>
<keyword evidence="6 8" id="KW-0548">Nucleotidyltransferase</keyword>
<dbReference type="EMBL" id="JAOPHQ010002295">
    <property type="protein sequence ID" value="KAK0147557.1"/>
    <property type="molecule type" value="Genomic_DNA"/>
</dbReference>
<dbReference type="GO" id="GO:0008781">
    <property type="term" value="F:N-acylneuraminate cytidylyltransferase activity"/>
    <property type="evidence" value="ECO:0007669"/>
    <property type="project" value="UniProtKB-EC"/>
</dbReference>
<comment type="similarity">
    <text evidence="3">Belongs to the CMP-NeuNAc synthase family.</text>
</comment>
<dbReference type="InterPro" id="IPR029044">
    <property type="entry name" value="Nucleotide-diphossugar_trans"/>
</dbReference>
<evidence type="ECO:0000256" key="3">
    <source>
        <dbReference type="ARBA" id="ARBA00010726"/>
    </source>
</evidence>
<dbReference type="CDD" id="cd02513">
    <property type="entry name" value="CMP-NeuAc_Synthase"/>
    <property type="match status" value="1"/>
</dbReference>
<protein>
    <recommendedName>
        <fullName evidence="4">N-acylneuraminate cytidylyltransferase</fullName>
        <ecNumber evidence="4">2.7.7.43</ecNumber>
    </recommendedName>
</protein>
<dbReference type="InterPro" id="IPR036412">
    <property type="entry name" value="HAD-like_sf"/>
</dbReference>
<comment type="catalytic activity">
    <reaction evidence="1">
        <text>an N-acylneuraminate + CTP = a CMP-N-acyl-beta-neuraminate + diphosphate</text>
        <dbReference type="Rhea" id="RHEA:11344"/>
        <dbReference type="ChEBI" id="CHEBI:33019"/>
        <dbReference type="ChEBI" id="CHEBI:37563"/>
        <dbReference type="ChEBI" id="CHEBI:60073"/>
        <dbReference type="ChEBI" id="CHEBI:68671"/>
        <dbReference type="EC" id="2.7.7.43"/>
    </reaction>
</comment>
<proteinExistence type="inferred from homology"/>
<gene>
    <name evidence="8" type="primary">cmas_1</name>
    <name evidence="8" type="ORF">N1851_012958</name>
</gene>